<proteinExistence type="predicted"/>
<accession>A0A1I4FK41</accession>
<dbReference type="AlphaFoldDB" id="A0A1I4FK41"/>
<sequence>MTSERAKKQRLRGATPMRLVELRIPIDAIRAMPDDERNFLVTASHAHTELAAMIRVVQVAQNQTRQGEIYDAYVNTQYLILLRLMAGKIYESWNLLKYRYFGTQMSKNYDNALDEEGKLNLDAVKKYFGRSGNIIELIRNEAAFHYTSSSPTDAIAEYHEEYGRIYIADDSYNDLFQIGEYIMDFHLLRKIDGDFQRALAILVDEVAEIGGRMTMLLRHLLTLPIALALRNPALPGSVLIHKLGVQTNNRKASIPCFLDTSRYPPRTILRHTQVKQGYAHADDPPVYATVRKDRGKRRGS</sequence>
<name>A0A1I4FK41_9PROT</name>
<keyword evidence="2" id="KW-1185">Reference proteome</keyword>
<evidence type="ECO:0000313" key="1">
    <source>
        <dbReference type="EMBL" id="SFL17680.1"/>
    </source>
</evidence>
<protein>
    <submittedName>
        <fullName evidence="1">Uncharacterized protein</fullName>
    </submittedName>
</protein>
<organism evidence="1 2">
    <name type="scientific">Falsiroseomonas stagni DSM 19981</name>
    <dbReference type="NCBI Taxonomy" id="1123062"/>
    <lineage>
        <taxon>Bacteria</taxon>
        <taxon>Pseudomonadati</taxon>
        <taxon>Pseudomonadota</taxon>
        <taxon>Alphaproteobacteria</taxon>
        <taxon>Acetobacterales</taxon>
        <taxon>Roseomonadaceae</taxon>
        <taxon>Falsiroseomonas</taxon>
    </lineage>
</organism>
<gene>
    <name evidence="1" type="ORF">SAMN02745775_1391</name>
</gene>
<dbReference type="Proteomes" id="UP000199473">
    <property type="component" value="Unassembled WGS sequence"/>
</dbReference>
<reference evidence="1 2" key="1">
    <citation type="submission" date="2016-10" db="EMBL/GenBank/DDBJ databases">
        <authorList>
            <person name="de Groot N.N."/>
        </authorList>
    </citation>
    <scope>NUCLEOTIDE SEQUENCE [LARGE SCALE GENOMIC DNA]</scope>
    <source>
        <strain evidence="1 2">DSM 19981</strain>
    </source>
</reference>
<evidence type="ECO:0000313" key="2">
    <source>
        <dbReference type="Proteomes" id="UP000199473"/>
    </source>
</evidence>
<dbReference type="EMBL" id="FOSQ01000039">
    <property type="protein sequence ID" value="SFL17680.1"/>
    <property type="molecule type" value="Genomic_DNA"/>
</dbReference>